<sequence length="466" mass="51398">MLELQLHDLQNAEAAVPPMIPARDFGLVPRAPIPPERSGIDSKAPMATVTVFGCVIGGGAESCQSLAIPLDIPAFNPPDILQNGYASYDVSNRLHAGKILQLIVSSRSKPKNARSKRILDAREPQLVEHTKTAIFVKGEKTSEPVRIAMKDLHALKLPHSINFNKKNPIHPFDVDSTRGLQSLEFFSNKNDASLFVVGMHSKKRPNGLVWVRCFDGQVLDMIEIGLEKAVPMSEFKTTKMTPGHRFLMCFQSSLFSTHPSYILLKSMLLDFYNGHEIDEIPLEGLEAVMTVTAGPLTNEATSTMEPTNGQTDLVVDAAKENLPMVHLRVYNTKVTAASGTKTPQVALTEMGPRLDFQIRRIKFPDEEMMQQALRRAKMEKKNIEKGQGKKKKNIEVDAMGDLVGKIHMGRQELKSLQSRKMKGLKNPENVKKRASGDDEAQVSGGGEGRGKAKRAKKAADGDVTME</sequence>
<proteinExistence type="predicted"/>
<dbReference type="Proteomes" id="UP001230649">
    <property type="component" value="Unassembled WGS sequence"/>
</dbReference>
<name>A0ACC2WG94_9TREE</name>
<accession>A0ACC2WG94</accession>
<dbReference type="EMBL" id="JASBWS010000029">
    <property type="protein sequence ID" value="KAJ9109562.1"/>
    <property type="molecule type" value="Genomic_DNA"/>
</dbReference>
<evidence type="ECO:0000313" key="2">
    <source>
        <dbReference type="Proteomes" id="UP001230649"/>
    </source>
</evidence>
<comment type="caution">
    <text evidence="1">The sequence shown here is derived from an EMBL/GenBank/DDBJ whole genome shotgun (WGS) entry which is preliminary data.</text>
</comment>
<gene>
    <name evidence="1" type="ORF">QFC20_003308</name>
</gene>
<organism evidence="1 2">
    <name type="scientific">Naganishia adeliensis</name>
    <dbReference type="NCBI Taxonomy" id="92952"/>
    <lineage>
        <taxon>Eukaryota</taxon>
        <taxon>Fungi</taxon>
        <taxon>Dikarya</taxon>
        <taxon>Basidiomycota</taxon>
        <taxon>Agaricomycotina</taxon>
        <taxon>Tremellomycetes</taxon>
        <taxon>Filobasidiales</taxon>
        <taxon>Filobasidiaceae</taxon>
        <taxon>Naganishia</taxon>
    </lineage>
</organism>
<keyword evidence="2" id="KW-1185">Reference proteome</keyword>
<evidence type="ECO:0000313" key="1">
    <source>
        <dbReference type="EMBL" id="KAJ9109562.1"/>
    </source>
</evidence>
<reference evidence="1" key="1">
    <citation type="submission" date="2023-04" db="EMBL/GenBank/DDBJ databases">
        <title>Draft Genome sequencing of Naganishia species isolated from polar environments using Oxford Nanopore Technology.</title>
        <authorList>
            <person name="Leo P."/>
            <person name="Venkateswaran K."/>
        </authorList>
    </citation>
    <scope>NUCLEOTIDE SEQUENCE</scope>
    <source>
        <strain evidence="1">MNA-CCFEE 5262</strain>
    </source>
</reference>
<protein>
    <submittedName>
        <fullName evidence="1">Uncharacterized protein</fullName>
    </submittedName>
</protein>